<dbReference type="GO" id="GO:0004022">
    <property type="term" value="F:alcohol dehydrogenase (NAD+) activity"/>
    <property type="evidence" value="ECO:0007669"/>
    <property type="project" value="TreeGrafter"/>
</dbReference>
<dbReference type="GO" id="GO:0046872">
    <property type="term" value="F:metal ion binding"/>
    <property type="evidence" value="ECO:0007669"/>
    <property type="project" value="UniProtKB-KW"/>
</dbReference>
<feature type="domain" description="Enoyl reductase (ER)" evidence="6">
    <location>
        <begin position="27"/>
        <end position="348"/>
    </location>
</feature>
<name>A0A2R7Y5S0_9CREN</name>
<dbReference type="Gene3D" id="3.90.180.10">
    <property type="entry name" value="Medium-chain alcohol dehydrogenases, catalytic domain"/>
    <property type="match status" value="1"/>
</dbReference>
<protein>
    <submittedName>
        <fullName evidence="7">Alcohol dehydrogenase</fullName>
    </submittedName>
</protein>
<dbReference type="InterPro" id="IPR014187">
    <property type="entry name" value="ADH_Zn_typ-2"/>
</dbReference>
<dbReference type="Pfam" id="PF08240">
    <property type="entry name" value="ADH_N"/>
    <property type="match status" value="1"/>
</dbReference>
<sequence>MRAAVLKEHSEVFAEGLPRRYPNLPLKEEPLDLEDLPTPEVGPNQVLIRVKACGVCYTDIDIIEGRVECSLPLVLGHQIVGRVEEVGFETKGRVKVGDRVGVAWIGWSCGTCRFCRSGLENLCSEFKGTGCHINGGYAEYTTAYEDFTYLIPSEGGLEDYEIAPLLCAGAVGYRALKLADVRDGFRLGLFGFGASAHIITQVVRKLYPSVEIYVFSRSEEHRDLARKLGAEWAGHPQENPPKKLDRAIDFTPVGEMVSRALELLERGGKLVINVIRKQTPTNLDYVKHLWMEREVKSVANVTRKDVKELLSIALKNNVKPEVKTFKLEEVNKALKLVKGAKIRGSAVLLI</sequence>
<evidence type="ECO:0000256" key="5">
    <source>
        <dbReference type="ARBA" id="ARBA00023002"/>
    </source>
</evidence>
<reference evidence="7 8" key="1">
    <citation type="journal article" date="2018" name="Syst. Appl. Microbiol.">
        <title>A new symbiotic nanoarchaeote (Candidatus Nanoclepta minutus) and its host (Zestosphaera tikiterensis gen. nov., sp. nov.) from a New Zealand hot spring.</title>
        <authorList>
            <person name="St John E."/>
            <person name="Liu Y."/>
            <person name="Podar M."/>
            <person name="Stott M.B."/>
            <person name="Meneghin J."/>
            <person name="Chen Z."/>
            <person name="Lagutin K."/>
            <person name="Mitchell K."/>
            <person name="Reysenbach A.L."/>
        </authorList>
    </citation>
    <scope>NUCLEOTIDE SEQUENCE [LARGE SCALE GENOMIC DNA]</scope>
    <source>
        <strain evidence="7">NZ3</strain>
    </source>
</reference>
<organism evidence="7 8">
    <name type="scientific">Zestosphaera tikiterensis</name>
    <dbReference type="NCBI Taxonomy" id="1973259"/>
    <lineage>
        <taxon>Archaea</taxon>
        <taxon>Thermoproteota</taxon>
        <taxon>Thermoprotei</taxon>
        <taxon>Desulfurococcales</taxon>
        <taxon>Desulfurococcaceae</taxon>
        <taxon>Zestosphaera</taxon>
    </lineage>
</organism>
<keyword evidence="4" id="KW-0862">Zinc</keyword>
<evidence type="ECO:0000313" key="8">
    <source>
        <dbReference type="Proteomes" id="UP000244093"/>
    </source>
</evidence>
<dbReference type="SUPFAM" id="SSF50129">
    <property type="entry name" value="GroES-like"/>
    <property type="match status" value="1"/>
</dbReference>
<dbReference type="InterPro" id="IPR020843">
    <property type="entry name" value="ER"/>
</dbReference>
<evidence type="ECO:0000259" key="6">
    <source>
        <dbReference type="SMART" id="SM00829"/>
    </source>
</evidence>
<comment type="cofactor">
    <cofactor evidence="1">
        <name>Zn(2+)</name>
        <dbReference type="ChEBI" id="CHEBI:29105"/>
    </cofactor>
</comment>
<dbReference type="InterPro" id="IPR011032">
    <property type="entry name" value="GroES-like_sf"/>
</dbReference>
<dbReference type="SMART" id="SM00829">
    <property type="entry name" value="PKS_ER"/>
    <property type="match status" value="1"/>
</dbReference>
<dbReference type="InterPro" id="IPR013154">
    <property type="entry name" value="ADH-like_N"/>
</dbReference>
<evidence type="ECO:0000313" key="7">
    <source>
        <dbReference type="EMBL" id="PUA32854.1"/>
    </source>
</evidence>
<proteinExistence type="inferred from homology"/>
<dbReference type="CDD" id="cd08298">
    <property type="entry name" value="CAD2"/>
    <property type="match status" value="1"/>
</dbReference>
<evidence type="ECO:0000256" key="1">
    <source>
        <dbReference type="ARBA" id="ARBA00001947"/>
    </source>
</evidence>
<dbReference type="AlphaFoldDB" id="A0A2R7Y5S0"/>
<dbReference type="Pfam" id="PF13602">
    <property type="entry name" value="ADH_zinc_N_2"/>
    <property type="match status" value="1"/>
</dbReference>
<evidence type="ECO:0000256" key="2">
    <source>
        <dbReference type="ARBA" id="ARBA00008072"/>
    </source>
</evidence>
<evidence type="ECO:0000256" key="3">
    <source>
        <dbReference type="ARBA" id="ARBA00022723"/>
    </source>
</evidence>
<dbReference type="GO" id="GO:0005737">
    <property type="term" value="C:cytoplasm"/>
    <property type="evidence" value="ECO:0007669"/>
    <property type="project" value="TreeGrafter"/>
</dbReference>
<dbReference type="EMBL" id="NBVN01000003">
    <property type="protein sequence ID" value="PUA32854.1"/>
    <property type="molecule type" value="Genomic_DNA"/>
</dbReference>
<dbReference type="NCBIfam" id="TIGR02822">
    <property type="entry name" value="adh_fam_2"/>
    <property type="match status" value="1"/>
</dbReference>
<gene>
    <name evidence="7" type="ORF">B7O98_05300</name>
</gene>
<dbReference type="Gene3D" id="3.40.50.720">
    <property type="entry name" value="NAD(P)-binding Rossmann-like Domain"/>
    <property type="match status" value="1"/>
</dbReference>
<evidence type="ECO:0000256" key="4">
    <source>
        <dbReference type="ARBA" id="ARBA00022833"/>
    </source>
</evidence>
<comment type="caution">
    <text evidence="7">The sequence shown here is derived from an EMBL/GenBank/DDBJ whole genome shotgun (WGS) entry which is preliminary data.</text>
</comment>
<dbReference type="Proteomes" id="UP000244093">
    <property type="component" value="Unassembled WGS sequence"/>
</dbReference>
<keyword evidence="5" id="KW-0560">Oxidoreductase</keyword>
<dbReference type="PANTHER" id="PTHR42940:SF8">
    <property type="entry name" value="VACUOLAR PROTEIN SORTING-ASSOCIATED PROTEIN 11"/>
    <property type="match status" value="1"/>
</dbReference>
<dbReference type="PANTHER" id="PTHR42940">
    <property type="entry name" value="ALCOHOL DEHYDROGENASE 1-RELATED"/>
    <property type="match status" value="1"/>
</dbReference>
<dbReference type="SUPFAM" id="SSF51735">
    <property type="entry name" value="NAD(P)-binding Rossmann-fold domains"/>
    <property type="match status" value="1"/>
</dbReference>
<dbReference type="InterPro" id="IPR036291">
    <property type="entry name" value="NAD(P)-bd_dom_sf"/>
</dbReference>
<comment type="similarity">
    <text evidence="2">Belongs to the zinc-containing alcohol dehydrogenase family.</text>
</comment>
<keyword evidence="3" id="KW-0479">Metal-binding</keyword>
<accession>A0A2R7Y5S0</accession>